<evidence type="ECO:0000256" key="1">
    <source>
        <dbReference type="ARBA" id="ARBA00004167"/>
    </source>
</evidence>
<proteinExistence type="predicted"/>
<dbReference type="GO" id="GO:0008270">
    <property type="term" value="F:zinc ion binding"/>
    <property type="evidence" value="ECO:0007669"/>
    <property type="project" value="UniProtKB-KW"/>
</dbReference>
<dbReference type="EMBL" id="MK072171">
    <property type="protein sequence ID" value="AYV79707.1"/>
    <property type="molecule type" value="Genomic_DNA"/>
</dbReference>
<comment type="subcellular location">
    <subcellularLocation>
        <location evidence="1">Membrane</location>
        <topology evidence="1">Single-pass membrane protein</topology>
    </subcellularLocation>
</comment>
<evidence type="ECO:0000259" key="9">
    <source>
        <dbReference type="PROSITE" id="PS50089"/>
    </source>
</evidence>
<evidence type="ECO:0000256" key="5">
    <source>
        <dbReference type="ARBA" id="ARBA00022833"/>
    </source>
</evidence>
<evidence type="ECO:0000256" key="3">
    <source>
        <dbReference type="ARBA" id="ARBA00022723"/>
    </source>
</evidence>
<protein>
    <submittedName>
        <fullName evidence="10">RING finger domain protein</fullName>
    </submittedName>
</protein>
<evidence type="ECO:0000313" key="10">
    <source>
        <dbReference type="EMBL" id="AYV79707.1"/>
    </source>
</evidence>
<accession>A0A3G4ZXS0</accession>
<dbReference type="SMART" id="SM00184">
    <property type="entry name" value="RING"/>
    <property type="match status" value="1"/>
</dbReference>
<feature type="domain" description="RING-type" evidence="9">
    <location>
        <begin position="122"/>
        <end position="164"/>
    </location>
</feature>
<name>A0A3G4ZXS0_9VIRU</name>
<dbReference type="GO" id="GO:0016020">
    <property type="term" value="C:membrane"/>
    <property type="evidence" value="ECO:0007669"/>
    <property type="project" value="UniProtKB-SubCell"/>
</dbReference>
<dbReference type="PROSITE" id="PS50089">
    <property type="entry name" value="ZF_RING_2"/>
    <property type="match status" value="1"/>
</dbReference>
<evidence type="ECO:0000256" key="7">
    <source>
        <dbReference type="ARBA" id="ARBA00023136"/>
    </source>
</evidence>
<evidence type="ECO:0000256" key="2">
    <source>
        <dbReference type="ARBA" id="ARBA00022692"/>
    </source>
</evidence>
<organism evidence="10">
    <name type="scientific">Faunusvirus sp</name>
    <dbReference type="NCBI Taxonomy" id="2487766"/>
    <lineage>
        <taxon>Viruses</taxon>
        <taxon>Varidnaviria</taxon>
        <taxon>Bamfordvirae</taxon>
        <taxon>Nucleocytoviricota</taxon>
        <taxon>Megaviricetes</taxon>
        <taxon>Imitervirales</taxon>
        <taxon>Mimiviridae</taxon>
    </lineage>
</organism>
<dbReference type="InterPro" id="IPR001841">
    <property type="entry name" value="Znf_RING"/>
</dbReference>
<dbReference type="InterPro" id="IPR013083">
    <property type="entry name" value="Znf_RING/FYVE/PHD"/>
</dbReference>
<dbReference type="Gene3D" id="3.30.40.10">
    <property type="entry name" value="Zinc/RING finger domain, C3HC4 (zinc finger)"/>
    <property type="match status" value="1"/>
</dbReference>
<dbReference type="PANTHER" id="PTHR47168">
    <property type="entry name" value="RING ZINC FINGER DOMAIN SUPERFAMILY PROTEIN-RELATED"/>
    <property type="match status" value="1"/>
</dbReference>
<keyword evidence="5" id="KW-0862">Zinc</keyword>
<reference evidence="10" key="1">
    <citation type="submission" date="2018-10" db="EMBL/GenBank/DDBJ databases">
        <title>Hidden diversity of soil giant viruses.</title>
        <authorList>
            <person name="Schulz F."/>
            <person name="Alteio L."/>
            <person name="Goudeau D."/>
            <person name="Ryan E.M."/>
            <person name="Malmstrom R.R."/>
            <person name="Blanchard J."/>
            <person name="Woyke T."/>
        </authorList>
    </citation>
    <scope>NUCLEOTIDE SEQUENCE</scope>
    <source>
        <strain evidence="10">FNV1</strain>
    </source>
</reference>
<keyword evidence="2" id="KW-0812">Transmembrane</keyword>
<evidence type="ECO:0000256" key="8">
    <source>
        <dbReference type="PROSITE-ProRule" id="PRU00175"/>
    </source>
</evidence>
<evidence type="ECO:0000256" key="4">
    <source>
        <dbReference type="ARBA" id="ARBA00022771"/>
    </source>
</evidence>
<dbReference type="PANTHER" id="PTHR47168:SF1">
    <property type="entry name" value="OS02G0798600 PROTEIN"/>
    <property type="match status" value="1"/>
</dbReference>
<keyword evidence="3" id="KW-0479">Metal-binding</keyword>
<dbReference type="InterPro" id="IPR051653">
    <property type="entry name" value="E3_ligase_sorting_rcpt"/>
</dbReference>
<dbReference type="Pfam" id="PF13639">
    <property type="entry name" value="zf-RING_2"/>
    <property type="match status" value="1"/>
</dbReference>
<keyword evidence="6" id="KW-1133">Transmembrane helix</keyword>
<evidence type="ECO:0000256" key="6">
    <source>
        <dbReference type="ARBA" id="ARBA00022989"/>
    </source>
</evidence>
<keyword evidence="4 8" id="KW-0863">Zinc-finger</keyword>
<dbReference type="SUPFAM" id="SSF57850">
    <property type="entry name" value="RING/U-box"/>
    <property type="match status" value="1"/>
</dbReference>
<sequence>MNTEFVILERYRLAEFISCETAIVQRLVVELLSITFLSKENIVNIIRHAYDIMDIPCPLQSPTTTIYIPLNLYYVVSQPEIILQFESNAAENSVLTDEDLAKIHIVNYNDLSEFDKTKHTVCGICLDAYNIDDKLRMLPCGHSYHCHCIDNWLLKYNYSCPICRNKAN</sequence>
<gene>
    <name evidence="10" type="ORF">Faunusvirus40_7</name>
</gene>
<keyword evidence="7" id="KW-0472">Membrane</keyword>